<name>A0A6L2J7W2_TANCI</name>
<evidence type="ECO:0000313" key="2">
    <source>
        <dbReference type="EMBL" id="GEU32647.1"/>
    </source>
</evidence>
<comment type="caution">
    <text evidence="2">The sequence shown here is derived from an EMBL/GenBank/DDBJ whole genome shotgun (WGS) entry which is preliminary data.</text>
</comment>
<reference evidence="2" key="1">
    <citation type="journal article" date="2019" name="Sci. Rep.">
        <title>Draft genome of Tanacetum cinerariifolium, the natural source of mosquito coil.</title>
        <authorList>
            <person name="Yamashiro T."/>
            <person name="Shiraishi A."/>
            <person name="Satake H."/>
            <person name="Nakayama K."/>
        </authorList>
    </citation>
    <scope>NUCLEOTIDE SEQUENCE</scope>
</reference>
<sequence>MELELEQTQQGSSYEVLHKFHADGTLNHYKACLVANGSSYQLGVDFDETFSPVVKPTTIRTVLSLAVSRKWSIHQLDVKNAFLNGDLSETVYMHQPPGFVNSSGLQVMPQGSNSIIVAAFLHCLFIDRALRDLEIKVKRGVFGSEDKDQSISTESNVNTYEVGVFDEMIVKKGCERWKLTVSGYFVGYNMAPNELRFGNEKGLKSVVEKGS</sequence>
<organism evidence="2">
    <name type="scientific">Tanacetum cinerariifolium</name>
    <name type="common">Dalmatian daisy</name>
    <name type="synonym">Chrysanthemum cinerariifolium</name>
    <dbReference type="NCBI Taxonomy" id="118510"/>
    <lineage>
        <taxon>Eukaryota</taxon>
        <taxon>Viridiplantae</taxon>
        <taxon>Streptophyta</taxon>
        <taxon>Embryophyta</taxon>
        <taxon>Tracheophyta</taxon>
        <taxon>Spermatophyta</taxon>
        <taxon>Magnoliopsida</taxon>
        <taxon>eudicotyledons</taxon>
        <taxon>Gunneridae</taxon>
        <taxon>Pentapetalae</taxon>
        <taxon>asterids</taxon>
        <taxon>campanulids</taxon>
        <taxon>Asterales</taxon>
        <taxon>Asteraceae</taxon>
        <taxon>Asteroideae</taxon>
        <taxon>Anthemideae</taxon>
        <taxon>Anthemidinae</taxon>
        <taxon>Tanacetum</taxon>
    </lineage>
</organism>
<feature type="domain" description="Reverse transcriptase Ty1/copia-type" evidence="1">
    <location>
        <begin position="24"/>
        <end position="102"/>
    </location>
</feature>
<dbReference type="AlphaFoldDB" id="A0A6L2J7W2"/>
<gene>
    <name evidence="2" type="ORF">Tci_004625</name>
</gene>
<dbReference type="InterPro" id="IPR013103">
    <property type="entry name" value="RVT_2"/>
</dbReference>
<dbReference type="Pfam" id="PF07727">
    <property type="entry name" value="RVT_2"/>
    <property type="match status" value="1"/>
</dbReference>
<proteinExistence type="predicted"/>
<protein>
    <submittedName>
        <fullName evidence="2">Ribonuclease H-like domain-containing protein</fullName>
    </submittedName>
</protein>
<evidence type="ECO:0000259" key="1">
    <source>
        <dbReference type="Pfam" id="PF07727"/>
    </source>
</evidence>
<dbReference type="EMBL" id="BKCJ010000377">
    <property type="protein sequence ID" value="GEU32647.1"/>
    <property type="molecule type" value="Genomic_DNA"/>
</dbReference>
<accession>A0A6L2J7W2</accession>